<name>A0A4P9Y0T8_9FUNG</name>
<sequence>MRALDRRQLLHHPVSAEDVPDYYEVIPHPMDFSTLESKIPDYEDFSQFVHDASLIFTNCMTYNKPNTPYFRLARRIQQ</sequence>
<dbReference type="Gene3D" id="1.20.920.10">
    <property type="entry name" value="Bromodomain-like"/>
    <property type="match status" value="1"/>
</dbReference>
<dbReference type="InterPro" id="IPR018359">
    <property type="entry name" value="Bromodomain_CS"/>
</dbReference>
<dbReference type="Proteomes" id="UP000267251">
    <property type="component" value="Unassembled WGS sequence"/>
</dbReference>
<dbReference type="Pfam" id="PF00439">
    <property type="entry name" value="Bromodomain"/>
    <property type="match status" value="1"/>
</dbReference>
<dbReference type="PROSITE" id="PS00633">
    <property type="entry name" value="BROMODOMAIN_1"/>
    <property type="match status" value="1"/>
</dbReference>
<dbReference type="OrthoDB" id="21449at2759"/>
<gene>
    <name evidence="4" type="ORF">BJ684DRAFT_11592</name>
</gene>
<dbReference type="InterPro" id="IPR036427">
    <property type="entry name" value="Bromodomain-like_sf"/>
</dbReference>
<dbReference type="InterPro" id="IPR051831">
    <property type="entry name" value="Bromodomain_contain_prot"/>
</dbReference>
<evidence type="ECO:0000313" key="4">
    <source>
        <dbReference type="EMBL" id="RKP12357.1"/>
    </source>
</evidence>
<dbReference type="AlphaFoldDB" id="A0A4P9Y0T8"/>
<dbReference type="PANTHER" id="PTHR22881">
    <property type="entry name" value="BROMODOMAIN CONTAINING PROTEIN"/>
    <property type="match status" value="1"/>
</dbReference>
<dbReference type="PROSITE" id="PS50014">
    <property type="entry name" value="BROMODOMAIN_2"/>
    <property type="match status" value="1"/>
</dbReference>
<evidence type="ECO:0000259" key="3">
    <source>
        <dbReference type="PROSITE" id="PS50014"/>
    </source>
</evidence>
<dbReference type="InterPro" id="IPR001487">
    <property type="entry name" value="Bromodomain"/>
</dbReference>
<organism evidence="4 5">
    <name type="scientific">Piptocephalis cylindrospora</name>
    <dbReference type="NCBI Taxonomy" id="1907219"/>
    <lineage>
        <taxon>Eukaryota</taxon>
        <taxon>Fungi</taxon>
        <taxon>Fungi incertae sedis</taxon>
        <taxon>Zoopagomycota</taxon>
        <taxon>Zoopagomycotina</taxon>
        <taxon>Zoopagomycetes</taxon>
        <taxon>Zoopagales</taxon>
        <taxon>Piptocephalidaceae</taxon>
        <taxon>Piptocephalis</taxon>
    </lineage>
</organism>
<protein>
    <submittedName>
        <fullName evidence="4">Bromodomain-containing protein</fullName>
    </submittedName>
</protein>
<dbReference type="SUPFAM" id="SSF47370">
    <property type="entry name" value="Bromodomain"/>
    <property type="match status" value="1"/>
</dbReference>
<keyword evidence="5" id="KW-1185">Reference proteome</keyword>
<reference evidence="5" key="1">
    <citation type="journal article" date="2018" name="Nat. Microbiol.">
        <title>Leveraging single-cell genomics to expand the fungal tree of life.</title>
        <authorList>
            <person name="Ahrendt S.R."/>
            <person name="Quandt C.A."/>
            <person name="Ciobanu D."/>
            <person name="Clum A."/>
            <person name="Salamov A."/>
            <person name="Andreopoulos B."/>
            <person name="Cheng J.F."/>
            <person name="Woyke T."/>
            <person name="Pelin A."/>
            <person name="Henrissat B."/>
            <person name="Reynolds N.K."/>
            <person name="Benny G.L."/>
            <person name="Smith M.E."/>
            <person name="James T.Y."/>
            <person name="Grigoriev I.V."/>
        </authorList>
    </citation>
    <scope>NUCLEOTIDE SEQUENCE [LARGE SCALE GENOMIC DNA]</scope>
</reference>
<accession>A0A4P9Y0T8</accession>
<keyword evidence="1 2" id="KW-0103">Bromodomain</keyword>
<dbReference type="PRINTS" id="PR00503">
    <property type="entry name" value="BROMODOMAIN"/>
</dbReference>
<evidence type="ECO:0000256" key="1">
    <source>
        <dbReference type="ARBA" id="ARBA00023117"/>
    </source>
</evidence>
<dbReference type="SMART" id="SM00297">
    <property type="entry name" value="BROMO"/>
    <property type="match status" value="1"/>
</dbReference>
<evidence type="ECO:0000313" key="5">
    <source>
        <dbReference type="Proteomes" id="UP000267251"/>
    </source>
</evidence>
<dbReference type="GO" id="GO:0006325">
    <property type="term" value="P:chromatin organization"/>
    <property type="evidence" value="ECO:0007669"/>
    <property type="project" value="UniProtKB-ARBA"/>
</dbReference>
<feature type="non-terminal residue" evidence="4">
    <location>
        <position position="78"/>
    </location>
</feature>
<evidence type="ECO:0000256" key="2">
    <source>
        <dbReference type="PROSITE-ProRule" id="PRU00035"/>
    </source>
</evidence>
<proteinExistence type="predicted"/>
<dbReference type="EMBL" id="KZ988364">
    <property type="protein sequence ID" value="RKP12357.1"/>
    <property type="molecule type" value="Genomic_DNA"/>
</dbReference>
<feature type="domain" description="Bromo" evidence="3">
    <location>
        <begin position="2"/>
        <end position="70"/>
    </location>
</feature>
<dbReference type="PANTHER" id="PTHR22881:SF27">
    <property type="entry name" value="BROMODOMAIN CONTAINING 7_9"/>
    <property type="match status" value="1"/>
</dbReference>